<dbReference type="AlphaFoldDB" id="A0AA38RZ60"/>
<dbReference type="EMBL" id="JANBVN010000009">
    <property type="protein sequence ID" value="KAJ9164758.1"/>
    <property type="molecule type" value="Genomic_DNA"/>
</dbReference>
<dbReference type="Proteomes" id="UP001174691">
    <property type="component" value="Unassembled WGS sequence"/>
</dbReference>
<keyword evidence="3" id="KW-1185">Reference proteome</keyword>
<name>A0AA38RZ60_9PEZI</name>
<comment type="caution">
    <text evidence="2">The sequence shown here is derived from an EMBL/GenBank/DDBJ whole genome shotgun (WGS) entry which is preliminary data.</text>
</comment>
<evidence type="ECO:0000313" key="3">
    <source>
        <dbReference type="Proteomes" id="UP001174691"/>
    </source>
</evidence>
<feature type="region of interest" description="Disordered" evidence="1">
    <location>
        <begin position="99"/>
        <end position="153"/>
    </location>
</feature>
<accession>A0AA38RZ60</accession>
<feature type="compositionally biased region" description="Basic and acidic residues" evidence="1">
    <location>
        <begin position="108"/>
        <end position="138"/>
    </location>
</feature>
<feature type="compositionally biased region" description="Polar residues" evidence="1">
    <location>
        <begin position="190"/>
        <end position="199"/>
    </location>
</feature>
<organism evidence="2 3">
    <name type="scientific">Coniochaeta hoffmannii</name>
    <dbReference type="NCBI Taxonomy" id="91930"/>
    <lineage>
        <taxon>Eukaryota</taxon>
        <taxon>Fungi</taxon>
        <taxon>Dikarya</taxon>
        <taxon>Ascomycota</taxon>
        <taxon>Pezizomycotina</taxon>
        <taxon>Sordariomycetes</taxon>
        <taxon>Sordariomycetidae</taxon>
        <taxon>Coniochaetales</taxon>
        <taxon>Coniochaetaceae</taxon>
        <taxon>Coniochaeta</taxon>
    </lineage>
</organism>
<proteinExistence type="predicted"/>
<feature type="compositionally biased region" description="Basic and acidic residues" evidence="1">
    <location>
        <begin position="243"/>
        <end position="254"/>
    </location>
</feature>
<evidence type="ECO:0000313" key="2">
    <source>
        <dbReference type="EMBL" id="KAJ9164758.1"/>
    </source>
</evidence>
<protein>
    <submittedName>
        <fullName evidence="2">Uncharacterized protein</fullName>
    </submittedName>
</protein>
<reference evidence="2" key="1">
    <citation type="submission" date="2022-07" db="EMBL/GenBank/DDBJ databases">
        <title>Fungi with potential for degradation of polypropylene.</title>
        <authorList>
            <person name="Gostincar C."/>
        </authorList>
    </citation>
    <scope>NUCLEOTIDE SEQUENCE</scope>
    <source>
        <strain evidence="2">EXF-13287</strain>
    </source>
</reference>
<gene>
    <name evidence="2" type="ORF">NKR19_g1030</name>
</gene>
<sequence>MGIPVILATAAACGSIVTTMKSGWELSRMIRQKRDRKRAEEDAVRVYRSLRRALHSGRVSNKEFDHWFEKFLVAESENNLAGLREIRAHLRIVNDNSDKRSRRYGSLSRERPGGGDFEKRTQRSCDGDRRQKSVRLDRGQMYYVPDPPQWRQDVEWPQSARSIEYSPLDSQFPEKGLEDPDSVPLARLQRSASVSYQPSHSPPKLGSRASESATRHEQERGRSRRRQARDARANADADSSDGFCHEKLGYRSRR</sequence>
<feature type="region of interest" description="Disordered" evidence="1">
    <location>
        <begin position="189"/>
        <end position="254"/>
    </location>
</feature>
<evidence type="ECO:0000256" key="1">
    <source>
        <dbReference type="SAM" id="MobiDB-lite"/>
    </source>
</evidence>